<dbReference type="RefSeq" id="XP_022832015.1">
    <property type="nucleotide sequence ID" value="XM_022976247.1"/>
</dbReference>
<sequence>MAFSIRKMFSNISYFSKSGEQSQSTEQPVLESVASTSSRPESSQNIEFISIEPDSTSKPHATSLKLPTSVKNFAAKKGSLSDTDLLNIDEVTTKGRKSKSRSLKIDIKQASRSMNESLYQGDRQHNENTPPHISLDCQSANLFSQRFKQLNFSQSFEFDISTESDEELDIESLSECSDTDLSGKEDKKSRVKMCRKVETTSENQLVRSGTPESFGDVELERNEEERVSLLLSYQLKLEKIECVLRKLLAEFQFHIEVAKVFTCRSFVTMLPGTDLSEIPKMFGQVTYIDHGDRNSPVEAWNFVIDKQDDETKYKFRKQMLGLRNSLDTFVGTYLQEEKMKPKAVFRRTITFDLHKGKRIHKTAKVTNKKRIKHFDFPDYRDAFLNLFKEAKFDETDTHLDHSSDESDHKCSCQCHNHSISQSDSGLASKESMSNQSITSSIGNFSLDSTTLSAFSESLDQVISYNSFEDSTLFNTLQQKPAIERITFYVQVHSIQIRSELDNDECKTAITFFCPACSITEVEEDGLLKHILSQSHCEKIHFLYKSVYIKKCVAAGKEIQPSTVLNPMTMYRDDNKIICFGDAVYACSLCFENPIVGESILMAHCSDETHADRREKMYELFD</sequence>
<dbReference type="GeneID" id="111360341"/>
<dbReference type="OrthoDB" id="7398642at2759"/>
<evidence type="ECO:0000313" key="2">
    <source>
        <dbReference type="Proteomes" id="UP000301870"/>
    </source>
</evidence>
<gene>
    <name evidence="3" type="primary">LOC111360341</name>
</gene>
<organism evidence="2 3">
    <name type="scientific">Spodoptera litura</name>
    <name type="common">Asian cotton leafworm</name>
    <dbReference type="NCBI Taxonomy" id="69820"/>
    <lineage>
        <taxon>Eukaryota</taxon>
        <taxon>Metazoa</taxon>
        <taxon>Ecdysozoa</taxon>
        <taxon>Arthropoda</taxon>
        <taxon>Hexapoda</taxon>
        <taxon>Insecta</taxon>
        <taxon>Pterygota</taxon>
        <taxon>Neoptera</taxon>
        <taxon>Endopterygota</taxon>
        <taxon>Lepidoptera</taxon>
        <taxon>Glossata</taxon>
        <taxon>Ditrysia</taxon>
        <taxon>Noctuoidea</taxon>
        <taxon>Noctuidae</taxon>
        <taxon>Amphipyrinae</taxon>
        <taxon>Spodoptera</taxon>
    </lineage>
</organism>
<accession>A0A9J7EJF5</accession>
<feature type="region of interest" description="Disordered" evidence="1">
    <location>
        <begin position="17"/>
        <end position="44"/>
    </location>
</feature>
<dbReference type="Proteomes" id="UP000301870">
    <property type="component" value="Chromosome 3"/>
</dbReference>
<dbReference type="KEGG" id="sliu:111360341"/>
<dbReference type="AlphaFoldDB" id="A0A9J7EJF5"/>
<evidence type="ECO:0000256" key="1">
    <source>
        <dbReference type="SAM" id="MobiDB-lite"/>
    </source>
</evidence>
<evidence type="ECO:0000313" key="3">
    <source>
        <dbReference type="RefSeq" id="XP_022832015.1"/>
    </source>
</evidence>
<name>A0A9J7EJF5_SPOLT</name>
<keyword evidence="2" id="KW-1185">Reference proteome</keyword>
<proteinExistence type="predicted"/>
<reference evidence="3" key="1">
    <citation type="submission" date="2025-08" db="UniProtKB">
        <authorList>
            <consortium name="RefSeq"/>
        </authorList>
    </citation>
    <scope>IDENTIFICATION</scope>
    <source>
        <strain evidence="3">Ishihara</strain>
        <tissue evidence="3">Whole body</tissue>
    </source>
</reference>
<protein>
    <submittedName>
        <fullName evidence="3">Uncharacterized protein LOC111360341</fullName>
    </submittedName>
</protein>